<dbReference type="Proteomes" id="UP001153712">
    <property type="component" value="Chromosome 5"/>
</dbReference>
<dbReference type="GO" id="GO:0045944">
    <property type="term" value="P:positive regulation of transcription by RNA polymerase II"/>
    <property type="evidence" value="ECO:0007669"/>
    <property type="project" value="InterPro"/>
</dbReference>
<sequence length="424" mass="48756">MKFVINENVKNFYPTPDECRVNNKVMCTEEGCNSVFRSESNLNLHVVKTHQRLNLSPDAFQKRYYCPEPSCAYNKKKFFKELKILRNHYMLQHMTKELKCDTCDKMFCSKTLSRHSDYCGVEFACPVCKAAYPMYETLQSHARRKKHTIPNKIDFKLNRNKTAPIIEVSKNKPILPKTSLSTTTFSQESQTYNNNELKYKSKMTQVRQSQLKQSNKYTQIGSISGDNYLTVETQTIGDYYTTKKPSNTSLKTSGTATEAVEAKTSSCNTSFTAEDFLMNETETNNTSTQTGDYPSTNSYSSSTNTHNSIYTDTSDLLDETLNLNIGGFECDNCHMETQTDFIFDDMLFECDFMSSMHTQTSDQILDDLVFSHIQTQTAFNDMLKSVESQTVMSRRRPDVGDRDMMHTETQTDMEFREMLEVINS</sequence>
<dbReference type="PANTHER" id="PTHR46664:SF1">
    <property type="entry name" value="ATM INTERACTOR"/>
    <property type="match status" value="1"/>
</dbReference>
<keyword evidence="1" id="KW-0479">Metal-binding</keyword>
<keyword evidence="1" id="KW-0863">Zinc-finger</keyword>
<evidence type="ECO:0000313" key="3">
    <source>
        <dbReference type="EMBL" id="CAG9862093.1"/>
    </source>
</evidence>
<dbReference type="PROSITE" id="PS50157">
    <property type="entry name" value="ZINC_FINGER_C2H2_2"/>
    <property type="match status" value="1"/>
</dbReference>
<dbReference type="GO" id="GO:0000976">
    <property type="term" value="F:transcription cis-regulatory region binding"/>
    <property type="evidence" value="ECO:0007669"/>
    <property type="project" value="InterPro"/>
</dbReference>
<accession>A0A9N9TRT5</accession>
<dbReference type="EMBL" id="OU900098">
    <property type="protein sequence ID" value="CAG9862093.1"/>
    <property type="molecule type" value="Genomic_DNA"/>
</dbReference>
<dbReference type="GO" id="GO:0000981">
    <property type="term" value="F:DNA-binding transcription factor activity, RNA polymerase II-specific"/>
    <property type="evidence" value="ECO:0007669"/>
    <property type="project" value="TreeGrafter"/>
</dbReference>
<dbReference type="PANTHER" id="PTHR46664">
    <property type="entry name" value="ATM INTERACTOR"/>
    <property type="match status" value="1"/>
</dbReference>
<dbReference type="InterPro" id="IPR013087">
    <property type="entry name" value="Znf_C2H2_type"/>
</dbReference>
<evidence type="ECO:0000313" key="4">
    <source>
        <dbReference type="Proteomes" id="UP001153712"/>
    </source>
</evidence>
<name>A0A9N9TRT5_PHYSR</name>
<dbReference type="PROSITE" id="PS00028">
    <property type="entry name" value="ZINC_FINGER_C2H2_1"/>
    <property type="match status" value="2"/>
</dbReference>
<feature type="domain" description="C2H2-type" evidence="2">
    <location>
        <begin position="123"/>
        <end position="152"/>
    </location>
</feature>
<dbReference type="GO" id="GO:0005634">
    <property type="term" value="C:nucleus"/>
    <property type="evidence" value="ECO:0007669"/>
    <property type="project" value="TreeGrafter"/>
</dbReference>
<keyword evidence="1" id="KW-0862">Zinc</keyword>
<dbReference type="Gene3D" id="3.30.160.60">
    <property type="entry name" value="Classic Zinc Finger"/>
    <property type="match status" value="1"/>
</dbReference>
<dbReference type="AlphaFoldDB" id="A0A9N9TRT5"/>
<dbReference type="InterPro" id="IPR055303">
    <property type="entry name" value="ATMIN"/>
</dbReference>
<gene>
    <name evidence="3" type="ORF">PHYEVI_LOCUS8416</name>
</gene>
<dbReference type="GO" id="GO:0008270">
    <property type="term" value="F:zinc ion binding"/>
    <property type="evidence" value="ECO:0007669"/>
    <property type="project" value="UniProtKB-KW"/>
</dbReference>
<evidence type="ECO:0000256" key="1">
    <source>
        <dbReference type="PROSITE-ProRule" id="PRU00042"/>
    </source>
</evidence>
<proteinExistence type="predicted"/>
<keyword evidence="4" id="KW-1185">Reference proteome</keyword>
<protein>
    <recommendedName>
        <fullName evidence="2">C2H2-type domain-containing protein</fullName>
    </recommendedName>
</protein>
<evidence type="ECO:0000259" key="2">
    <source>
        <dbReference type="PROSITE" id="PS50157"/>
    </source>
</evidence>
<dbReference type="SMART" id="SM00355">
    <property type="entry name" value="ZnF_C2H2"/>
    <property type="match status" value="4"/>
</dbReference>
<organism evidence="3 4">
    <name type="scientific">Phyllotreta striolata</name>
    <name type="common">Striped flea beetle</name>
    <name type="synonym">Crioceris striolata</name>
    <dbReference type="NCBI Taxonomy" id="444603"/>
    <lineage>
        <taxon>Eukaryota</taxon>
        <taxon>Metazoa</taxon>
        <taxon>Ecdysozoa</taxon>
        <taxon>Arthropoda</taxon>
        <taxon>Hexapoda</taxon>
        <taxon>Insecta</taxon>
        <taxon>Pterygota</taxon>
        <taxon>Neoptera</taxon>
        <taxon>Endopterygota</taxon>
        <taxon>Coleoptera</taxon>
        <taxon>Polyphaga</taxon>
        <taxon>Cucujiformia</taxon>
        <taxon>Chrysomeloidea</taxon>
        <taxon>Chrysomelidae</taxon>
        <taxon>Galerucinae</taxon>
        <taxon>Alticini</taxon>
        <taxon>Phyllotreta</taxon>
    </lineage>
</organism>
<dbReference type="OrthoDB" id="6354171at2759"/>
<reference evidence="3" key="1">
    <citation type="submission" date="2022-01" db="EMBL/GenBank/DDBJ databases">
        <authorList>
            <person name="King R."/>
        </authorList>
    </citation>
    <scope>NUCLEOTIDE SEQUENCE</scope>
</reference>